<dbReference type="GO" id="GO:0008360">
    <property type="term" value="P:regulation of cell shape"/>
    <property type="evidence" value="ECO:0007669"/>
    <property type="project" value="UniProtKB-UniRule"/>
</dbReference>
<sequence>MIGFQNDSNGRFKMRLVNLLAALPLMAALDCAATPFWGAKHSVPADTPIEALQPGEFIWEGQLEPQGPVVVVVSLPEQMAYVYRNGVRIGVATASTGKPGHGTPTGVFTILNKDKDHHSKTYGNAPMPYSERLTVDGVALHAGGLPGYPSSHGCVHLPSAFARLLFGITHRGTTVVIAGESTAPRSVVHPPVLTPVDAATGAPESDNALGLFEDFRWEPEASPEGPLTLVASAADRRLIVLRDGVEIGRARIEVDNVNVPLGTHAYTVLAGSSSGHPRWSAVGLPGHAAESQDGHDENAVERLHMPKDMSRRLYPLLEPGTTLLLTDAPVLEHSTGPSLAVMRSGLPEGQTGGAAVHTGIRRVPAPIESVRIN</sequence>
<dbReference type="AlphaFoldDB" id="F9UE57"/>
<dbReference type="Pfam" id="PF03734">
    <property type="entry name" value="YkuD"/>
    <property type="match status" value="1"/>
</dbReference>
<evidence type="ECO:0000256" key="4">
    <source>
        <dbReference type="ARBA" id="ARBA00022960"/>
    </source>
</evidence>
<feature type="domain" description="L,D-TPase catalytic" evidence="9">
    <location>
        <begin position="69"/>
        <end position="178"/>
    </location>
</feature>
<evidence type="ECO:0000256" key="3">
    <source>
        <dbReference type="ARBA" id="ARBA00022679"/>
    </source>
</evidence>
<feature type="chain" id="PRO_5003394169" evidence="8">
    <location>
        <begin position="28"/>
        <end position="373"/>
    </location>
</feature>
<evidence type="ECO:0000256" key="6">
    <source>
        <dbReference type="ARBA" id="ARBA00023316"/>
    </source>
</evidence>
<feature type="signal peptide" evidence="8">
    <location>
        <begin position="1"/>
        <end position="27"/>
    </location>
</feature>
<gene>
    <name evidence="10" type="ORF">ThimaDRAFT_3159</name>
</gene>
<accession>F9UE57</accession>
<dbReference type="GO" id="GO:0071555">
    <property type="term" value="P:cell wall organization"/>
    <property type="evidence" value="ECO:0007669"/>
    <property type="project" value="UniProtKB-UniRule"/>
</dbReference>
<reference evidence="10 11" key="1">
    <citation type="submission" date="2011-06" db="EMBL/GenBank/DDBJ databases">
        <title>The draft genome of Thiocapsa marina 5811.</title>
        <authorList>
            <consortium name="US DOE Joint Genome Institute (JGI-PGF)"/>
            <person name="Lucas S."/>
            <person name="Han J."/>
            <person name="Cheng J.-F."/>
            <person name="Goodwin L."/>
            <person name="Pitluck S."/>
            <person name="Peters L."/>
            <person name="Land M.L."/>
            <person name="Hauser L."/>
            <person name="Vogl K."/>
            <person name="Liu Z."/>
            <person name="Imhoff J."/>
            <person name="Thiel V."/>
            <person name="Frigaard N.-U."/>
            <person name="Bryant D."/>
            <person name="Woyke T.J."/>
        </authorList>
    </citation>
    <scope>NUCLEOTIDE SEQUENCE [LARGE SCALE GENOMIC DNA]</scope>
    <source>
        <strain evidence="10 11">5811</strain>
    </source>
</reference>
<evidence type="ECO:0000256" key="2">
    <source>
        <dbReference type="ARBA" id="ARBA00005992"/>
    </source>
</evidence>
<dbReference type="GO" id="GO:0018104">
    <property type="term" value="P:peptidoglycan-protein cross-linking"/>
    <property type="evidence" value="ECO:0007669"/>
    <property type="project" value="TreeGrafter"/>
</dbReference>
<name>F9UE57_9GAMM</name>
<keyword evidence="6 7" id="KW-0961">Cell wall biogenesis/degradation</keyword>
<keyword evidence="8" id="KW-0732">Signal</keyword>
<dbReference type="InterPro" id="IPR038063">
    <property type="entry name" value="Transpep_catalytic_dom"/>
</dbReference>
<dbReference type="GO" id="GO:0016740">
    <property type="term" value="F:transferase activity"/>
    <property type="evidence" value="ECO:0007669"/>
    <property type="project" value="UniProtKB-KW"/>
</dbReference>
<dbReference type="EMBL" id="AFWV01000010">
    <property type="protein sequence ID" value="EGV17614.1"/>
    <property type="molecule type" value="Genomic_DNA"/>
</dbReference>
<feature type="active site" description="Proton donor/acceptor" evidence="7">
    <location>
        <position position="141"/>
    </location>
</feature>
<dbReference type="PIRSF" id="PIRSF029342">
    <property type="entry name" value="UCP029342_ErfK/YbiS/YcfS/YnhG"/>
    <property type="match status" value="1"/>
</dbReference>
<dbReference type="Gene3D" id="2.40.440.10">
    <property type="entry name" value="L,D-transpeptidase catalytic domain-like"/>
    <property type="match status" value="1"/>
</dbReference>
<evidence type="ECO:0000259" key="9">
    <source>
        <dbReference type="PROSITE" id="PS52029"/>
    </source>
</evidence>
<evidence type="ECO:0000313" key="11">
    <source>
        <dbReference type="Proteomes" id="UP000005459"/>
    </source>
</evidence>
<dbReference type="PATRIC" id="fig|768671.3.peg.3339"/>
<dbReference type="InterPro" id="IPR050979">
    <property type="entry name" value="LD-transpeptidase"/>
</dbReference>
<feature type="active site" description="Nucleophile" evidence="7">
    <location>
        <position position="154"/>
    </location>
</feature>
<dbReference type="GO" id="GO:0005576">
    <property type="term" value="C:extracellular region"/>
    <property type="evidence" value="ECO:0007669"/>
    <property type="project" value="TreeGrafter"/>
</dbReference>
<dbReference type="CDD" id="cd16913">
    <property type="entry name" value="YkuD_like"/>
    <property type="match status" value="1"/>
</dbReference>
<dbReference type="PROSITE" id="PS52029">
    <property type="entry name" value="LD_TPASE"/>
    <property type="match status" value="1"/>
</dbReference>
<evidence type="ECO:0000256" key="8">
    <source>
        <dbReference type="SAM" id="SignalP"/>
    </source>
</evidence>
<dbReference type="GO" id="GO:0071972">
    <property type="term" value="F:peptidoglycan L,D-transpeptidase activity"/>
    <property type="evidence" value="ECO:0007669"/>
    <property type="project" value="TreeGrafter"/>
</dbReference>
<dbReference type="PANTHER" id="PTHR30582">
    <property type="entry name" value="L,D-TRANSPEPTIDASE"/>
    <property type="match status" value="1"/>
</dbReference>
<keyword evidence="3" id="KW-0808">Transferase</keyword>
<dbReference type="NCBIfam" id="NF004785">
    <property type="entry name" value="PRK06132.1-2"/>
    <property type="match status" value="1"/>
</dbReference>
<comment type="similarity">
    <text evidence="2">Belongs to the YkuD family.</text>
</comment>
<evidence type="ECO:0000256" key="7">
    <source>
        <dbReference type="PROSITE-ProRule" id="PRU01373"/>
    </source>
</evidence>
<dbReference type="UniPathway" id="UPA00219"/>
<dbReference type="Proteomes" id="UP000005459">
    <property type="component" value="Unassembled WGS sequence"/>
</dbReference>
<keyword evidence="11" id="KW-1185">Reference proteome</keyword>
<dbReference type="InterPro" id="IPR005490">
    <property type="entry name" value="LD_TPept_cat_dom"/>
</dbReference>
<protein>
    <submittedName>
        <fullName evidence="10">ErfK/YbiS/YcfS/YnhG family protein</fullName>
    </submittedName>
</protein>
<keyword evidence="4 7" id="KW-0133">Cell shape</keyword>
<comment type="pathway">
    <text evidence="1 7">Cell wall biogenesis; peptidoglycan biosynthesis.</text>
</comment>
<dbReference type="eggNOG" id="COG1376">
    <property type="taxonomic scope" value="Bacteria"/>
</dbReference>
<dbReference type="SUPFAM" id="SSF141523">
    <property type="entry name" value="L,D-transpeptidase catalytic domain-like"/>
    <property type="match status" value="1"/>
</dbReference>
<dbReference type="PANTHER" id="PTHR30582:SF2">
    <property type="entry name" value="L,D-TRANSPEPTIDASE YCIB-RELATED"/>
    <property type="match status" value="1"/>
</dbReference>
<evidence type="ECO:0000256" key="1">
    <source>
        <dbReference type="ARBA" id="ARBA00004752"/>
    </source>
</evidence>
<dbReference type="InterPro" id="IPR016915">
    <property type="entry name" value="UCP029342"/>
</dbReference>
<proteinExistence type="inferred from homology"/>
<evidence type="ECO:0000313" key="10">
    <source>
        <dbReference type="EMBL" id="EGV17614.1"/>
    </source>
</evidence>
<keyword evidence="5 7" id="KW-0573">Peptidoglycan synthesis</keyword>
<organism evidence="10 11">
    <name type="scientific">Thiocapsa marina 5811</name>
    <dbReference type="NCBI Taxonomy" id="768671"/>
    <lineage>
        <taxon>Bacteria</taxon>
        <taxon>Pseudomonadati</taxon>
        <taxon>Pseudomonadota</taxon>
        <taxon>Gammaproteobacteria</taxon>
        <taxon>Chromatiales</taxon>
        <taxon>Chromatiaceae</taxon>
        <taxon>Thiocapsa</taxon>
    </lineage>
</organism>
<dbReference type="STRING" id="768671.ThimaDRAFT_3159"/>
<evidence type="ECO:0000256" key="5">
    <source>
        <dbReference type="ARBA" id="ARBA00022984"/>
    </source>
</evidence>